<keyword evidence="2" id="KW-1185">Reference proteome</keyword>
<comment type="caution">
    <text evidence="1">The sequence shown here is derived from an EMBL/GenBank/DDBJ whole genome shotgun (WGS) entry which is preliminary data.</text>
</comment>
<accession>A0ABW0FWD4</accession>
<evidence type="ECO:0000313" key="1">
    <source>
        <dbReference type="EMBL" id="MFC5345636.1"/>
    </source>
</evidence>
<gene>
    <name evidence="1" type="ORF">ACFPIE_17100</name>
</gene>
<protein>
    <submittedName>
        <fullName evidence="1">Uncharacterized protein</fullName>
    </submittedName>
</protein>
<dbReference type="RefSeq" id="WP_374038187.1">
    <property type="nucleotide sequence ID" value="NZ_CP169082.1"/>
</dbReference>
<reference evidence="2" key="1">
    <citation type="journal article" date="2019" name="Int. J. Syst. Evol. Microbiol.">
        <title>The Global Catalogue of Microorganisms (GCM) 10K type strain sequencing project: providing services to taxonomists for standard genome sequencing and annotation.</title>
        <authorList>
            <consortium name="The Broad Institute Genomics Platform"/>
            <consortium name="The Broad Institute Genome Sequencing Center for Infectious Disease"/>
            <person name="Wu L."/>
            <person name="Ma J."/>
        </authorList>
    </citation>
    <scope>NUCLEOTIDE SEQUENCE [LARGE SCALE GENOMIC DNA]</scope>
    <source>
        <strain evidence="2">JCM 12125</strain>
    </source>
</reference>
<proteinExistence type="predicted"/>
<evidence type="ECO:0000313" key="2">
    <source>
        <dbReference type="Proteomes" id="UP001596152"/>
    </source>
</evidence>
<name>A0ABW0FWD4_9CAUL</name>
<organism evidence="1 2">
    <name type="scientific">Brevundimonas staleyi</name>
    <dbReference type="NCBI Taxonomy" id="74326"/>
    <lineage>
        <taxon>Bacteria</taxon>
        <taxon>Pseudomonadati</taxon>
        <taxon>Pseudomonadota</taxon>
        <taxon>Alphaproteobacteria</taxon>
        <taxon>Caulobacterales</taxon>
        <taxon>Caulobacteraceae</taxon>
        <taxon>Brevundimonas</taxon>
    </lineage>
</organism>
<dbReference type="Proteomes" id="UP001596152">
    <property type="component" value="Unassembled WGS sequence"/>
</dbReference>
<dbReference type="EMBL" id="JBHSLF010000052">
    <property type="protein sequence ID" value="MFC5345636.1"/>
    <property type="molecule type" value="Genomic_DNA"/>
</dbReference>
<sequence>MSFTQLNPTLPLTVEGKGKGYAIAVIDYGEEHSLIWVTVMDETGEIWCAPNPKVRVQSNWTLGRMPGAQVRPDA</sequence>